<comment type="caution">
    <text evidence="1">The sequence shown here is derived from an EMBL/GenBank/DDBJ whole genome shotgun (WGS) entry which is preliminary data.</text>
</comment>
<sequence length="41" mass="4857">MILEGKKGEILIKYELKTKETDNSVIEFIENIENFICLLKR</sequence>
<reference evidence="1 2" key="1">
    <citation type="journal article" date="2012" name="Appl. Environ. Microbiol.">
        <title>Genome Sequence of Thermotolerant Bacillus methanolicus: Features and Regulation Related to Methylotrophy and Production of L-Lysine and L-Glutamate from Methanol.</title>
        <authorList>
            <person name="Heggeset T.M."/>
            <person name="Krog A."/>
            <person name="Balzer S."/>
            <person name="Wentzel A."/>
            <person name="Ellingsen T.E."/>
            <person name="Brautaset T."/>
        </authorList>
    </citation>
    <scope>NUCLEOTIDE SEQUENCE [LARGE SCALE GENOMIC DNA]</scope>
    <source>
        <strain evidence="1 2">PB1</strain>
    </source>
</reference>
<proteinExistence type="predicted"/>
<dbReference type="AlphaFoldDB" id="I3E707"/>
<protein>
    <submittedName>
        <fullName evidence="1">Uncharacterized protein</fullName>
    </submittedName>
</protein>
<name>I3E707_BACMT</name>
<accession>I3E707</accession>
<organism evidence="1 2">
    <name type="scientific">Bacillus methanolicus PB1</name>
    <dbReference type="NCBI Taxonomy" id="997296"/>
    <lineage>
        <taxon>Bacteria</taxon>
        <taxon>Bacillati</taxon>
        <taxon>Bacillota</taxon>
        <taxon>Bacilli</taxon>
        <taxon>Bacillales</taxon>
        <taxon>Bacillaceae</taxon>
        <taxon>Bacillus</taxon>
    </lineage>
</organism>
<gene>
    <name evidence="1" type="ORF">PB1_05090</name>
</gene>
<keyword evidence="2" id="KW-1185">Reference proteome</keyword>
<evidence type="ECO:0000313" key="2">
    <source>
        <dbReference type="Proteomes" id="UP000010523"/>
    </source>
</evidence>
<dbReference type="PATRIC" id="fig|997296.3.peg.1102"/>
<dbReference type="EMBL" id="AFEU01000001">
    <property type="protein sequence ID" value="EIJ82278.1"/>
    <property type="molecule type" value="Genomic_DNA"/>
</dbReference>
<evidence type="ECO:0000313" key="1">
    <source>
        <dbReference type="EMBL" id="EIJ82278.1"/>
    </source>
</evidence>
<dbReference type="Proteomes" id="UP000010523">
    <property type="component" value="Unassembled WGS sequence"/>
</dbReference>